<feature type="compositionally biased region" description="Polar residues" evidence="3">
    <location>
        <begin position="258"/>
        <end position="272"/>
    </location>
</feature>
<name>A0A913ZMM5_PATMI</name>
<dbReference type="InterPro" id="IPR024185">
    <property type="entry name" value="FTHF_cligase-like_sf"/>
</dbReference>
<dbReference type="GO" id="GO:0005737">
    <property type="term" value="C:cytoplasm"/>
    <property type="evidence" value="ECO:0007669"/>
    <property type="project" value="TreeGrafter"/>
</dbReference>
<dbReference type="InterPro" id="IPR037171">
    <property type="entry name" value="NagB/RpiA_transferase-like"/>
</dbReference>
<evidence type="ECO:0000313" key="5">
    <source>
        <dbReference type="Proteomes" id="UP000887568"/>
    </source>
</evidence>
<dbReference type="Pfam" id="PF01812">
    <property type="entry name" value="5-FTHF_cyc-lig"/>
    <property type="match status" value="1"/>
</dbReference>
<proteinExistence type="predicted"/>
<dbReference type="Gene3D" id="3.40.50.10420">
    <property type="entry name" value="NagB/RpiA/CoA transferase-like"/>
    <property type="match status" value="1"/>
</dbReference>
<keyword evidence="2" id="KW-0694">RNA-binding</keyword>
<organism evidence="4 5">
    <name type="scientific">Patiria miniata</name>
    <name type="common">Bat star</name>
    <name type="synonym">Asterina miniata</name>
    <dbReference type="NCBI Taxonomy" id="46514"/>
    <lineage>
        <taxon>Eukaryota</taxon>
        <taxon>Metazoa</taxon>
        <taxon>Echinodermata</taxon>
        <taxon>Eleutherozoa</taxon>
        <taxon>Asterozoa</taxon>
        <taxon>Asteroidea</taxon>
        <taxon>Valvatacea</taxon>
        <taxon>Valvatida</taxon>
        <taxon>Asterinidae</taxon>
        <taxon>Patiria</taxon>
    </lineage>
</organism>
<accession>A0A913ZMM5</accession>
<dbReference type="GeneID" id="119725646"/>
<protein>
    <recommendedName>
        <fullName evidence="1">Methenyltetrahydrofolate synthase domain-containing protein</fullName>
    </recommendedName>
</protein>
<reference evidence="4" key="1">
    <citation type="submission" date="2022-11" db="UniProtKB">
        <authorList>
            <consortium name="EnsemblMetazoa"/>
        </authorList>
    </citation>
    <scope>IDENTIFICATION</scope>
</reference>
<dbReference type="OMA" id="KTVYMAV"/>
<dbReference type="SUPFAM" id="SSF100950">
    <property type="entry name" value="NagB/RpiA/CoA transferase-like"/>
    <property type="match status" value="1"/>
</dbReference>
<dbReference type="RefSeq" id="XP_038053058.1">
    <property type="nucleotide sequence ID" value="XM_038197130.1"/>
</dbReference>
<dbReference type="Proteomes" id="UP000887568">
    <property type="component" value="Unplaced"/>
</dbReference>
<dbReference type="InterPro" id="IPR002698">
    <property type="entry name" value="FTHF_cligase"/>
</dbReference>
<dbReference type="AlphaFoldDB" id="A0A913ZMM5"/>
<feature type="region of interest" description="Disordered" evidence="3">
    <location>
        <begin position="245"/>
        <end position="272"/>
    </location>
</feature>
<dbReference type="PANTHER" id="PTHR13017">
    <property type="entry name" value="5-FORMYLTETRAHYDROFOLATE CYCLO-LIGASE-RELATED"/>
    <property type="match status" value="1"/>
</dbReference>
<dbReference type="OrthoDB" id="433414at2759"/>
<keyword evidence="5" id="KW-1185">Reference proteome</keyword>
<dbReference type="EnsemblMetazoa" id="XM_038197130.1">
    <property type="protein sequence ID" value="XP_038053058.1"/>
    <property type="gene ID" value="LOC119725646"/>
</dbReference>
<evidence type="ECO:0000313" key="4">
    <source>
        <dbReference type="EnsemblMetazoa" id="XP_038053058.1"/>
    </source>
</evidence>
<evidence type="ECO:0000256" key="2">
    <source>
        <dbReference type="ARBA" id="ARBA00022884"/>
    </source>
</evidence>
<dbReference type="FunFam" id="3.40.50.10420:FF:000001">
    <property type="entry name" value="Methenyltetrahydrofolate synthase domain-containing protein"/>
    <property type="match status" value="1"/>
</dbReference>
<evidence type="ECO:0000256" key="1">
    <source>
        <dbReference type="ARBA" id="ARBA00015518"/>
    </source>
</evidence>
<dbReference type="PANTHER" id="PTHR13017:SF0">
    <property type="entry name" value="METHENYLTETRAHYDROFOLATE SYNTHASE DOMAIN-CONTAINING PROTEIN"/>
    <property type="match status" value="1"/>
</dbReference>
<sequence length="272" mass="30529">MDVTKASIRQRVWNFLEEKNIACFPRPVHHRIPNFKGAAAANERLKHLDAFQTARTVKVNPDKPQEQARFLTLEARKTLLVPTPRLRSGLFNRIVPPPNPNKEDLRKCSTSQGVKQFSLPVGLDSKMTVDIVIIGSVAVSRKGFRIGKGEGYADMEFAMMSTMGAVDQNTVVVTTVHDCQVMDDIPDHLIGSHDLTVDYILTPTETIRCDCDRPKPSGIVWSKLNAEKFSQIPILKTLRYKEQKAGKDVRLKDEIDDGTQNHGNQRTDAVKN</sequence>
<evidence type="ECO:0000256" key="3">
    <source>
        <dbReference type="SAM" id="MobiDB-lite"/>
    </source>
</evidence>
<dbReference type="GO" id="GO:0003723">
    <property type="term" value="F:RNA binding"/>
    <property type="evidence" value="ECO:0007669"/>
    <property type="project" value="UniProtKB-KW"/>
</dbReference>